<comment type="subcellular location">
    <subcellularLocation>
        <location evidence="1">Nucleus</location>
        <location evidence="1">Nucleolus</location>
    </subcellularLocation>
</comment>
<proteinExistence type="predicted"/>
<dbReference type="InterPro" id="IPR015943">
    <property type="entry name" value="WD40/YVTN_repeat-like_dom_sf"/>
</dbReference>
<feature type="domain" description="WD repeat-containing protein 75 second beta-propeller" evidence="8">
    <location>
        <begin position="395"/>
        <end position="642"/>
    </location>
</feature>
<keyword evidence="5" id="KW-0677">Repeat</keyword>
<dbReference type="AlphaFoldDB" id="A0A2Z7AET1"/>
<evidence type="ECO:0000256" key="2">
    <source>
        <dbReference type="ARBA" id="ARBA00022517"/>
    </source>
</evidence>
<evidence type="ECO:0000256" key="1">
    <source>
        <dbReference type="ARBA" id="ARBA00004604"/>
    </source>
</evidence>
<keyword evidence="2" id="KW-0690">Ribosome biogenesis</keyword>
<name>A0A2Z7AET1_9LAMI</name>
<dbReference type="PANTHER" id="PTHR45176:SF1">
    <property type="entry name" value="TRANSDUCIN FAMILY PROTEIN _ WD-40 REPEAT FAMILY PROTEIN-RELATED"/>
    <property type="match status" value="1"/>
</dbReference>
<dbReference type="InterPro" id="IPR057644">
    <property type="entry name" value="Beta-prop_WDR75_2nd"/>
</dbReference>
<dbReference type="InterPro" id="IPR001680">
    <property type="entry name" value="WD40_rpt"/>
</dbReference>
<keyword evidence="3" id="KW-0698">rRNA processing</keyword>
<dbReference type="PROSITE" id="PS50082">
    <property type="entry name" value="WD_REPEATS_2"/>
    <property type="match status" value="2"/>
</dbReference>
<dbReference type="EMBL" id="KV018214">
    <property type="protein sequence ID" value="KZV17484.1"/>
    <property type="molecule type" value="Genomic_DNA"/>
</dbReference>
<evidence type="ECO:0000256" key="5">
    <source>
        <dbReference type="ARBA" id="ARBA00022737"/>
    </source>
</evidence>
<dbReference type="SMART" id="SM00320">
    <property type="entry name" value="WD40"/>
    <property type="match status" value="5"/>
</dbReference>
<protein>
    <submittedName>
        <fullName evidence="9">Wd40 protein</fullName>
    </submittedName>
</protein>
<evidence type="ECO:0000256" key="6">
    <source>
        <dbReference type="ARBA" id="ARBA00023242"/>
    </source>
</evidence>
<keyword evidence="4 7" id="KW-0853">WD repeat</keyword>
<dbReference type="PANTHER" id="PTHR45176">
    <property type="entry name" value="TRANSDUCIN FAMILY PROTEIN / WD-40 REPEAT FAMILY PROTEIN-RELATED"/>
    <property type="match status" value="1"/>
</dbReference>
<evidence type="ECO:0000313" key="10">
    <source>
        <dbReference type="Proteomes" id="UP000250235"/>
    </source>
</evidence>
<reference evidence="9 10" key="1">
    <citation type="journal article" date="2015" name="Proc. Natl. Acad. Sci. U.S.A.">
        <title>The resurrection genome of Boea hygrometrica: A blueprint for survival of dehydration.</title>
        <authorList>
            <person name="Xiao L."/>
            <person name="Yang G."/>
            <person name="Zhang L."/>
            <person name="Yang X."/>
            <person name="Zhao S."/>
            <person name="Ji Z."/>
            <person name="Zhou Q."/>
            <person name="Hu M."/>
            <person name="Wang Y."/>
            <person name="Chen M."/>
            <person name="Xu Y."/>
            <person name="Jin H."/>
            <person name="Xiao X."/>
            <person name="Hu G."/>
            <person name="Bao F."/>
            <person name="Hu Y."/>
            <person name="Wan P."/>
            <person name="Li L."/>
            <person name="Deng X."/>
            <person name="Kuang T."/>
            <person name="Xiang C."/>
            <person name="Zhu J.K."/>
            <person name="Oliver M.J."/>
            <person name="He Y."/>
        </authorList>
    </citation>
    <scope>NUCLEOTIDE SEQUENCE [LARGE SCALE GENOMIC DNA]</scope>
    <source>
        <strain evidence="10">cv. XS01</strain>
    </source>
</reference>
<organism evidence="9 10">
    <name type="scientific">Dorcoceras hygrometricum</name>
    <dbReference type="NCBI Taxonomy" id="472368"/>
    <lineage>
        <taxon>Eukaryota</taxon>
        <taxon>Viridiplantae</taxon>
        <taxon>Streptophyta</taxon>
        <taxon>Embryophyta</taxon>
        <taxon>Tracheophyta</taxon>
        <taxon>Spermatophyta</taxon>
        <taxon>Magnoliopsida</taxon>
        <taxon>eudicotyledons</taxon>
        <taxon>Gunneridae</taxon>
        <taxon>Pentapetalae</taxon>
        <taxon>asterids</taxon>
        <taxon>lamiids</taxon>
        <taxon>Lamiales</taxon>
        <taxon>Gesneriaceae</taxon>
        <taxon>Didymocarpoideae</taxon>
        <taxon>Trichosporeae</taxon>
        <taxon>Loxocarpinae</taxon>
        <taxon>Dorcoceras</taxon>
    </lineage>
</organism>
<evidence type="ECO:0000256" key="3">
    <source>
        <dbReference type="ARBA" id="ARBA00022552"/>
    </source>
</evidence>
<evidence type="ECO:0000256" key="7">
    <source>
        <dbReference type="PROSITE-ProRule" id="PRU00221"/>
    </source>
</evidence>
<dbReference type="Gene3D" id="2.130.10.10">
    <property type="entry name" value="YVTN repeat-like/Quinoprotein amine dehydrogenase"/>
    <property type="match status" value="3"/>
</dbReference>
<evidence type="ECO:0000259" key="8">
    <source>
        <dbReference type="Pfam" id="PF23769"/>
    </source>
</evidence>
<dbReference type="Pfam" id="PF23769">
    <property type="entry name" value="Beta-prop_WDR75_2nd"/>
    <property type="match status" value="1"/>
</dbReference>
<keyword evidence="10" id="KW-1185">Reference proteome</keyword>
<dbReference type="SUPFAM" id="SSF50978">
    <property type="entry name" value="WD40 repeat-like"/>
    <property type="match status" value="2"/>
</dbReference>
<gene>
    <name evidence="9" type="ORF">F511_40001</name>
</gene>
<sequence length="840" mass="91895">MITGGKSFVSSPPAFSNDAKRLLVCTGKTVSIFSTSTGLQTSELVGHSSLVTSVIVVPASTPGSTVLCFCWTSSSDGTIKYWDFAAPELMRTIDIRFPVHSMVIPSLFSQRTRSDKNLSDLFAYVYTEDVKQKGELQSFSCGQIRKCNLTKSRLVGGVTLAETTKPGSMTISPSGKYIGIYERRKLRIWEIPGDDSENVAYKKVRLHHTKSLTTLAFHPTERIAAAGDATGRILLWRGVGNGAFSNGGKLINRGTNGDVEDRPGVRGDDDADSCTTWHWHSSEVNVLFFSSDGAYLYSGGKEGVLVAWQLDTGKKKFLPRIGSQLLHFINSSDPSLACISCADNRIHLLRMPLMEILRSISGIKLPGSFSEMSDGFGLGTVINYTAGLIAVPTENCRVQFYSLFDDREISEVQICQRNHHPGDIITVKVNLVALSSDCSTMITVEIRLPEEGIGSLVSLKFWSWHSQNKTFSLSTIVYEPHREAEISSIAFRSTSSMAVSSSYGGDFKANFTFQFIYCIVTRIASLSLKDSLPKVPFGRTKPMTAAAFSSDGTVLAVAADKVITLWDPDTNILVSVIGDSLQPITTLLFVGKSKYLVSASQGSNPQVTIWNMATLTTCWSYWLHAEALTCSMNNSSFAVLARSMSPISMQSDHTASPSADGVILFFDVENPVPLSAWFVSKVLGFSPYRWETVLLTAAKTNAFCIGRSMAEGGELSFVQSSPKLNENSEESKTAEVLAYINSAHEYVLFNPYDAQSDKLSISGPRNFGNPEETESFGYASIYGELPVFSLAMDQTPLPSIQSEKTWKTIFSGPSHSLPPLPKLCSEFLESLLERRPTVVE</sequence>
<feature type="repeat" description="WD" evidence="7">
    <location>
        <begin position="72"/>
        <end position="92"/>
    </location>
</feature>
<dbReference type="Pfam" id="PF23869">
    <property type="entry name" value="Beta-prop_WDR75_1st"/>
    <property type="match status" value="2"/>
</dbReference>
<accession>A0A2Z7AET1</accession>
<dbReference type="InterPro" id="IPR036322">
    <property type="entry name" value="WD40_repeat_dom_sf"/>
</dbReference>
<keyword evidence="6" id="KW-0539">Nucleus</keyword>
<evidence type="ECO:0000256" key="4">
    <source>
        <dbReference type="ARBA" id="ARBA00022574"/>
    </source>
</evidence>
<dbReference type="OrthoDB" id="4096at2759"/>
<feature type="repeat" description="WD" evidence="7">
    <location>
        <begin position="277"/>
        <end position="318"/>
    </location>
</feature>
<evidence type="ECO:0000313" key="9">
    <source>
        <dbReference type="EMBL" id="KZV17484.1"/>
    </source>
</evidence>
<dbReference type="Proteomes" id="UP000250235">
    <property type="component" value="Unassembled WGS sequence"/>
</dbReference>